<dbReference type="InterPro" id="IPR036388">
    <property type="entry name" value="WH-like_DNA-bd_sf"/>
</dbReference>
<dbReference type="EMBL" id="QVLX01000002">
    <property type="protein sequence ID" value="RGE88695.1"/>
    <property type="molecule type" value="Genomic_DNA"/>
</dbReference>
<feature type="DNA-binding region" description="OmpR/PhoB-type" evidence="9">
    <location>
        <begin position="125"/>
        <end position="223"/>
    </location>
</feature>
<dbReference type="InterPro" id="IPR011006">
    <property type="entry name" value="CheY-like_superfamily"/>
</dbReference>
<dbReference type="GO" id="GO:0006355">
    <property type="term" value="P:regulation of DNA-templated transcription"/>
    <property type="evidence" value="ECO:0007669"/>
    <property type="project" value="InterPro"/>
</dbReference>
<dbReference type="PROSITE" id="PS51755">
    <property type="entry name" value="OMPR_PHOB"/>
    <property type="match status" value="1"/>
</dbReference>
<protein>
    <recommendedName>
        <fullName evidence="1">Stage 0 sporulation protein A homolog</fullName>
    </recommendedName>
</protein>
<dbReference type="SMART" id="SM00862">
    <property type="entry name" value="Trans_reg_C"/>
    <property type="match status" value="1"/>
</dbReference>
<evidence type="ECO:0000256" key="1">
    <source>
        <dbReference type="ARBA" id="ARBA00018672"/>
    </source>
</evidence>
<dbReference type="Proteomes" id="UP000261080">
    <property type="component" value="Unassembled WGS sequence"/>
</dbReference>
<dbReference type="Pfam" id="PF00072">
    <property type="entry name" value="Response_reg"/>
    <property type="match status" value="1"/>
</dbReference>
<evidence type="ECO:0000256" key="7">
    <source>
        <dbReference type="ARBA" id="ARBA00024867"/>
    </source>
</evidence>
<dbReference type="SUPFAM" id="SSF52172">
    <property type="entry name" value="CheY-like"/>
    <property type="match status" value="1"/>
</dbReference>
<dbReference type="OrthoDB" id="1655504at2"/>
<dbReference type="Gene3D" id="3.40.50.2300">
    <property type="match status" value="1"/>
</dbReference>
<evidence type="ECO:0000256" key="6">
    <source>
        <dbReference type="ARBA" id="ARBA00023163"/>
    </source>
</evidence>
<evidence type="ECO:0000256" key="9">
    <source>
        <dbReference type="PROSITE-ProRule" id="PRU01091"/>
    </source>
</evidence>
<keyword evidence="2 8" id="KW-0597">Phosphoprotein</keyword>
<keyword evidence="6" id="KW-0804">Transcription</keyword>
<dbReference type="InterPro" id="IPR039420">
    <property type="entry name" value="WalR-like"/>
</dbReference>
<evidence type="ECO:0000256" key="5">
    <source>
        <dbReference type="ARBA" id="ARBA00023125"/>
    </source>
</evidence>
<feature type="domain" description="Response regulatory" evidence="10">
    <location>
        <begin position="3"/>
        <end position="116"/>
    </location>
</feature>
<keyword evidence="3" id="KW-0902">Two-component regulatory system</keyword>
<dbReference type="InterPro" id="IPR001789">
    <property type="entry name" value="Sig_transdc_resp-reg_receiver"/>
</dbReference>
<dbReference type="GO" id="GO:0000976">
    <property type="term" value="F:transcription cis-regulatory region binding"/>
    <property type="evidence" value="ECO:0007669"/>
    <property type="project" value="TreeGrafter"/>
</dbReference>
<dbReference type="RefSeq" id="WP_117493284.1">
    <property type="nucleotide sequence ID" value="NZ_QVLX01000002.1"/>
</dbReference>
<gene>
    <name evidence="12" type="ORF">DW016_03955</name>
</gene>
<keyword evidence="13" id="KW-1185">Reference proteome</keyword>
<organism evidence="12 13">
    <name type="scientific">Sellimonas intestinalis</name>
    <dbReference type="NCBI Taxonomy" id="1653434"/>
    <lineage>
        <taxon>Bacteria</taxon>
        <taxon>Bacillati</taxon>
        <taxon>Bacillota</taxon>
        <taxon>Clostridia</taxon>
        <taxon>Lachnospirales</taxon>
        <taxon>Lachnospiraceae</taxon>
        <taxon>Sellimonas</taxon>
    </lineage>
</organism>
<evidence type="ECO:0000313" key="13">
    <source>
        <dbReference type="Proteomes" id="UP000261080"/>
    </source>
</evidence>
<dbReference type="FunFam" id="1.10.10.10:FF:000018">
    <property type="entry name" value="DNA-binding response regulator ResD"/>
    <property type="match status" value="1"/>
</dbReference>
<accession>A0A3E3K3P2</accession>
<feature type="domain" description="OmpR/PhoB-type" evidence="11">
    <location>
        <begin position="125"/>
        <end position="223"/>
    </location>
</feature>
<dbReference type="AlphaFoldDB" id="A0A3E3K3P2"/>
<dbReference type="PANTHER" id="PTHR48111">
    <property type="entry name" value="REGULATOR OF RPOS"/>
    <property type="match status" value="1"/>
</dbReference>
<name>A0A3E3K3P2_9FIRM</name>
<evidence type="ECO:0000256" key="2">
    <source>
        <dbReference type="ARBA" id="ARBA00022553"/>
    </source>
</evidence>
<evidence type="ECO:0000259" key="11">
    <source>
        <dbReference type="PROSITE" id="PS51755"/>
    </source>
</evidence>
<reference evidence="12 13" key="1">
    <citation type="submission" date="2018-08" db="EMBL/GenBank/DDBJ databases">
        <title>A genome reference for cultivated species of the human gut microbiota.</title>
        <authorList>
            <person name="Zou Y."/>
            <person name="Xue W."/>
            <person name="Luo G."/>
        </authorList>
    </citation>
    <scope>NUCLEOTIDE SEQUENCE [LARGE SCALE GENOMIC DNA]</scope>
    <source>
        <strain evidence="12 13">AF37-2AT</strain>
    </source>
</reference>
<evidence type="ECO:0000256" key="8">
    <source>
        <dbReference type="PROSITE-ProRule" id="PRU00169"/>
    </source>
</evidence>
<proteinExistence type="predicted"/>
<evidence type="ECO:0000259" key="10">
    <source>
        <dbReference type="PROSITE" id="PS50110"/>
    </source>
</evidence>
<comment type="function">
    <text evidence="7">May play the central regulatory role in sporulation. It may be an element of the effector pathway responsible for the activation of sporulation genes in response to nutritional stress. Spo0A may act in concert with spo0H (a sigma factor) to control the expression of some genes that are critical to the sporulation process.</text>
</comment>
<evidence type="ECO:0000313" key="12">
    <source>
        <dbReference type="EMBL" id="RGE88695.1"/>
    </source>
</evidence>
<dbReference type="GO" id="GO:0005829">
    <property type="term" value="C:cytosol"/>
    <property type="evidence" value="ECO:0007669"/>
    <property type="project" value="TreeGrafter"/>
</dbReference>
<keyword evidence="5 9" id="KW-0238">DNA-binding</keyword>
<dbReference type="GO" id="GO:0032993">
    <property type="term" value="C:protein-DNA complex"/>
    <property type="evidence" value="ECO:0007669"/>
    <property type="project" value="TreeGrafter"/>
</dbReference>
<dbReference type="Pfam" id="PF00486">
    <property type="entry name" value="Trans_reg_C"/>
    <property type="match status" value="1"/>
</dbReference>
<evidence type="ECO:0000256" key="4">
    <source>
        <dbReference type="ARBA" id="ARBA00023015"/>
    </source>
</evidence>
<dbReference type="GO" id="GO:0000156">
    <property type="term" value="F:phosphorelay response regulator activity"/>
    <property type="evidence" value="ECO:0007669"/>
    <property type="project" value="TreeGrafter"/>
</dbReference>
<comment type="caution">
    <text evidence="12">The sequence shown here is derived from an EMBL/GenBank/DDBJ whole genome shotgun (WGS) entry which is preliminary data.</text>
</comment>
<sequence>MEQILIIEDDTDINNMMASALTKAGYECKQAFSGTEAMLYLNNEKFSVIILDLMLPGKSGNSIVEEIKPHLDTPIIVVSAKDELDTKVNLLFSGADDYMTKPFEIDELIARVAVQIRKHSTDKSETVYHYKDMVLNITEHSISVSGHPISFTRQEFKILELLITNPKRVFSKKEIYDYAWDDLYIGEDRTINVHVSNIRQKIKAFSDEEYIETVWGVGFKLAD</sequence>
<dbReference type="SMART" id="SM00448">
    <property type="entry name" value="REC"/>
    <property type="match status" value="1"/>
</dbReference>
<dbReference type="PANTHER" id="PTHR48111:SF2">
    <property type="entry name" value="RESPONSE REGULATOR SAER"/>
    <property type="match status" value="1"/>
</dbReference>
<evidence type="ECO:0000256" key="3">
    <source>
        <dbReference type="ARBA" id="ARBA00023012"/>
    </source>
</evidence>
<dbReference type="Gene3D" id="1.10.10.10">
    <property type="entry name" value="Winged helix-like DNA-binding domain superfamily/Winged helix DNA-binding domain"/>
    <property type="match status" value="1"/>
</dbReference>
<keyword evidence="4" id="KW-0805">Transcription regulation</keyword>
<dbReference type="InterPro" id="IPR001867">
    <property type="entry name" value="OmpR/PhoB-type_DNA-bd"/>
</dbReference>
<dbReference type="CDD" id="cd00383">
    <property type="entry name" value="trans_reg_C"/>
    <property type="match status" value="1"/>
</dbReference>
<dbReference type="PROSITE" id="PS50110">
    <property type="entry name" value="RESPONSE_REGULATORY"/>
    <property type="match status" value="1"/>
</dbReference>
<feature type="modified residue" description="4-aspartylphosphate" evidence="8">
    <location>
        <position position="52"/>
    </location>
</feature>
<dbReference type="Gene3D" id="6.10.250.690">
    <property type="match status" value="1"/>
</dbReference>